<evidence type="ECO:0000313" key="1">
    <source>
        <dbReference type="EMBL" id="ATQ51215.1"/>
    </source>
</evidence>
<name>A0AAI8E5D5_BRUSS</name>
<reference evidence="1 2" key="1">
    <citation type="submission" date="2017-10" db="EMBL/GenBank/DDBJ databases">
        <title>First isolation and characterization of Brucella suis from yak.</title>
        <authorList>
            <person name="Yang X."/>
            <person name="Wang N."/>
            <person name="Cao X."/>
            <person name="Bie P."/>
            <person name="Wang J."/>
            <person name="Lyu Y."/>
            <person name="Wu Q."/>
        </authorList>
    </citation>
    <scope>NUCLEOTIDE SEQUENCE [LARGE SCALE GENOMIC DNA]</scope>
    <source>
        <strain evidence="1 2">QH05</strain>
    </source>
</reference>
<protein>
    <submittedName>
        <fullName evidence="1">Uncharacterized protein</fullName>
    </submittedName>
</protein>
<proteinExistence type="predicted"/>
<sequence>MKNMVAAAMRNQKHTPLLPYSPIPLTYCLIALLPYCLNSLLPPDYLSLGKDSHHGLDKVCVNGDAAR</sequence>
<accession>A0AAI8E5D5</accession>
<dbReference type="AlphaFoldDB" id="A0AAI8E5D5"/>
<evidence type="ECO:0000313" key="2">
    <source>
        <dbReference type="Proteomes" id="UP000230889"/>
    </source>
</evidence>
<organism evidence="1 2">
    <name type="scientific">Brucella suis</name>
    <dbReference type="NCBI Taxonomy" id="29461"/>
    <lineage>
        <taxon>Bacteria</taxon>
        <taxon>Pseudomonadati</taxon>
        <taxon>Pseudomonadota</taxon>
        <taxon>Alphaproteobacteria</taxon>
        <taxon>Hyphomicrobiales</taxon>
        <taxon>Brucellaceae</taxon>
        <taxon>Brucella/Ochrobactrum group</taxon>
        <taxon>Brucella</taxon>
    </lineage>
</organism>
<dbReference type="EMBL" id="CP024420">
    <property type="protein sequence ID" value="ATQ51215.1"/>
    <property type="molecule type" value="Genomic_DNA"/>
</dbReference>
<gene>
    <name evidence="1" type="ORF">CS875_00295</name>
</gene>
<dbReference type="Proteomes" id="UP000230889">
    <property type="component" value="Chromosome 1"/>
</dbReference>